<name>A0ABQ7PD25_9HYPO</name>
<dbReference type="PANTHER" id="PTHR36091:SF1">
    <property type="entry name" value="ALTERED INHERITANCE OF MITOCHONDRIA PROTEIN 9, MITOCHONDRIAL"/>
    <property type="match status" value="1"/>
</dbReference>
<accession>A0ABQ7PD25</accession>
<keyword evidence="2" id="KW-1185">Reference proteome</keyword>
<reference evidence="1 2" key="1">
    <citation type="journal article" date="2020" name="bioRxiv">
        <title>Whole genome comparisons of ergot fungi reveals the divergence and evolution of species within the genus Claviceps are the result of varying mechanisms driving genome evolution and host range expansion.</title>
        <authorList>
            <person name="Wyka S.A."/>
            <person name="Mondo S.J."/>
            <person name="Liu M."/>
            <person name="Dettman J."/>
            <person name="Nalam V."/>
            <person name="Broders K.D."/>
        </authorList>
    </citation>
    <scope>NUCLEOTIDE SEQUENCE [LARGE SCALE GENOMIC DNA]</scope>
    <source>
        <strain evidence="1 2">LM583</strain>
    </source>
</reference>
<dbReference type="InterPro" id="IPR051035">
    <property type="entry name" value="Mito_inheritance_9"/>
</dbReference>
<sequence>MPLAATIVSAGYPGIFPQLQNWVELPLVPSDRRPNAPKLHLRKWFRVSNTYGGKKTHERWTKSSTVTVSPLRTIATASTLAIGRKLSSARIVSSSESNKTSDLTSRIESAWTTAIPPEIDAPDSTELFNFTRGRFVRDEEHQLAQRRREFNVGELARRAACVVQADRCLSIKKLSDGMYNRALLLSMDNGKEVVAKIPNPNAGQPHFTVATLRVKLRR</sequence>
<organism evidence="1 2">
    <name type="scientific">Claviceps arundinis</name>
    <dbReference type="NCBI Taxonomy" id="1623583"/>
    <lineage>
        <taxon>Eukaryota</taxon>
        <taxon>Fungi</taxon>
        <taxon>Dikarya</taxon>
        <taxon>Ascomycota</taxon>
        <taxon>Pezizomycotina</taxon>
        <taxon>Sordariomycetes</taxon>
        <taxon>Hypocreomycetidae</taxon>
        <taxon>Hypocreales</taxon>
        <taxon>Clavicipitaceae</taxon>
        <taxon>Claviceps</taxon>
    </lineage>
</organism>
<evidence type="ECO:0000313" key="2">
    <source>
        <dbReference type="Proteomes" id="UP000742024"/>
    </source>
</evidence>
<dbReference type="EMBL" id="SRPR01000106">
    <property type="protein sequence ID" value="KAG5960056.1"/>
    <property type="molecule type" value="Genomic_DNA"/>
</dbReference>
<protein>
    <submittedName>
        <fullName evidence="1">Uncharacterized protein</fullName>
    </submittedName>
</protein>
<evidence type="ECO:0000313" key="1">
    <source>
        <dbReference type="EMBL" id="KAG5960056.1"/>
    </source>
</evidence>
<dbReference type="PANTHER" id="PTHR36091">
    <property type="entry name" value="ALTERED INHERITANCE OF MITOCHONDRIA PROTEIN 9, MITOCHONDRIAL"/>
    <property type="match status" value="1"/>
</dbReference>
<gene>
    <name evidence="1" type="ORF">E4U57_000290</name>
</gene>
<dbReference type="Proteomes" id="UP000742024">
    <property type="component" value="Unassembled WGS sequence"/>
</dbReference>
<comment type="caution">
    <text evidence="1">The sequence shown here is derived from an EMBL/GenBank/DDBJ whole genome shotgun (WGS) entry which is preliminary data.</text>
</comment>
<proteinExistence type="predicted"/>